<dbReference type="Gene3D" id="3.40.50.1000">
    <property type="entry name" value="HAD superfamily/HAD-like"/>
    <property type="match status" value="1"/>
</dbReference>
<name>A0AAU9ARD6_LYSEN</name>
<sequence length="421" mass="47701">MFDLCLFDLDNTLLRTDDLEDIRLQGLGRIGDPNYASQLVGRFGVSGERHIYTLQHLSSLRSKWPNMRFGVFTRAPRAYTNAIVPHAYPNFLWDAVICFEEVQKGFHKPNGEGIRMAMNQFGIRDPQRVVMVGDESADVRAAYNAGCYAVLDKASWPFRWDGNKHWRALELIPDAVIEGPNELLPVLSDIGAHAPKLEWEFNLSFNGIGQPRFSEINHFFPRELGLDNEHVKISSAGRHFSDWGSLDARRVWHDLTANLHQHKDAVDFPVQWCNTVHDFVRKSFPLLNFFKQSVTVAAIPARPDRLPRMQHFIVQLYNDFRGRPPLGATHDAVQFSTTLLGYTAGVRSHSGDHLKRLERFENVRDHLVVADGANVAGRDFVIIDDICTSGATLMYAEKRLKEAGARKVVLFSLAKNVSNVL</sequence>
<dbReference type="CDD" id="cd06223">
    <property type="entry name" value="PRTases_typeI"/>
    <property type="match status" value="1"/>
</dbReference>
<dbReference type="Pfam" id="PF13419">
    <property type="entry name" value="HAD_2"/>
    <property type="match status" value="1"/>
</dbReference>
<dbReference type="EMBL" id="AP014940">
    <property type="protein sequence ID" value="BAV99400.1"/>
    <property type="molecule type" value="Genomic_DNA"/>
</dbReference>
<dbReference type="Proteomes" id="UP000218824">
    <property type="component" value="Chromosome"/>
</dbReference>
<dbReference type="GeneID" id="83065711"/>
<dbReference type="GO" id="GO:0006281">
    <property type="term" value="P:DNA repair"/>
    <property type="evidence" value="ECO:0007669"/>
    <property type="project" value="TreeGrafter"/>
</dbReference>
<comment type="catalytic activity">
    <reaction evidence="1">
        <text>2-phosphoglycolate + H2O = glycolate + phosphate</text>
        <dbReference type="Rhea" id="RHEA:14369"/>
        <dbReference type="ChEBI" id="CHEBI:15377"/>
        <dbReference type="ChEBI" id="CHEBI:29805"/>
        <dbReference type="ChEBI" id="CHEBI:43474"/>
        <dbReference type="ChEBI" id="CHEBI:58033"/>
        <dbReference type="EC" id="3.1.3.18"/>
    </reaction>
</comment>
<dbReference type="PANTHER" id="PTHR43434">
    <property type="entry name" value="PHOSPHOGLYCOLATE PHOSPHATASE"/>
    <property type="match status" value="1"/>
</dbReference>
<dbReference type="InterPro" id="IPR041492">
    <property type="entry name" value="HAD_2"/>
</dbReference>
<dbReference type="PANTHER" id="PTHR43434:SF1">
    <property type="entry name" value="PHOSPHOGLYCOLATE PHOSPHATASE"/>
    <property type="match status" value="1"/>
</dbReference>
<dbReference type="SUPFAM" id="SSF56784">
    <property type="entry name" value="HAD-like"/>
    <property type="match status" value="1"/>
</dbReference>
<dbReference type="GO" id="GO:0005829">
    <property type="term" value="C:cytosol"/>
    <property type="evidence" value="ECO:0007669"/>
    <property type="project" value="TreeGrafter"/>
</dbReference>
<dbReference type="RefSeq" id="WP_096379872.1">
    <property type="nucleotide sequence ID" value="NZ_AP014940.1"/>
</dbReference>
<dbReference type="InterPro" id="IPR029057">
    <property type="entry name" value="PRTase-like"/>
</dbReference>
<organism evidence="5 6">
    <name type="scientific">Lysobacter enzymogenes</name>
    <dbReference type="NCBI Taxonomy" id="69"/>
    <lineage>
        <taxon>Bacteria</taxon>
        <taxon>Pseudomonadati</taxon>
        <taxon>Pseudomonadota</taxon>
        <taxon>Gammaproteobacteria</taxon>
        <taxon>Lysobacterales</taxon>
        <taxon>Lysobacteraceae</taxon>
        <taxon>Lysobacter</taxon>
    </lineage>
</organism>
<dbReference type="InterPro" id="IPR023214">
    <property type="entry name" value="HAD_sf"/>
</dbReference>
<comment type="pathway">
    <text evidence="2">Organic acid metabolism; glycolate biosynthesis; glycolate from 2-phosphoglycolate: step 1/1.</text>
</comment>
<evidence type="ECO:0000256" key="4">
    <source>
        <dbReference type="ARBA" id="ARBA00013078"/>
    </source>
</evidence>
<dbReference type="KEGG" id="lem:LEN_3913"/>
<proteinExistence type="inferred from homology"/>
<accession>A0AAU9ARD6</accession>
<dbReference type="SUPFAM" id="SSF53271">
    <property type="entry name" value="PRTase-like"/>
    <property type="match status" value="1"/>
</dbReference>
<evidence type="ECO:0000313" key="6">
    <source>
        <dbReference type="Proteomes" id="UP000218824"/>
    </source>
</evidence>
<evidence type="ECO:0000256" key="3">
    <source>
        <dbReference type="ARBA" id="ARBA00006171"/>
    </source>
</evidence>
<reference evidence="5 6" key="1">
    <citation type="journal article" date="2017" name="DNA Res.">
        <title>Complete genome sequence and expression profile of the commercial lytic enzyme producer Lysobacter enzymogenes M497-1.</title>
        <authorList>
            <person name="Takami H."/>
            <person name="Toyoda A."/>
            <person name="Uchiyama I."/>
            <person name="Itoh T."/>
            <person name="Takaki Y."/>
            <person name="Arai W."/>
            <person name="Nishi S."/>
            <person name="Kawai M."/>
            <person name="Shinya K."/>
            <person name="Ikeda H."/>
        </authorList>
    </citation>
    <scope>NUCLEOTIDE SEQUENCE [LARGE SCALE GENOMIC DNA]</scope>
    <source>
        <strain evidence="5 6">M497-1</strain>
    </source>
</reference>
<dbReference type="Gene3D" id="3.40.50.2020">
    <property type="match status" value="1"/>
</dbReference>
<evidence type="ECO:0000256" key="1">
    <source>
        <dbReference type="ARBA" id="ARBA00000830"/>
    </source>
</evidence>
<dbReference type="InterPro" id="IPR050155">
    <property type="entry name" value="HAD-like_hydrolase_sf"/>
</dbReference>
<comment type="similarity">
    <text evidence="3">Belongs to the HAD-like hydrolase superfamily. CbbY/CbbZ/Gph/YieH family.</text>
</comment>
<evidence type="ECO:0000256" key="2">
    <source>
        <dbReference type="ARBA" id="ARBA00004818"/>
    </source>
</evidence>
<dbReference type="CDD" id="cd01427">
    <property type="entry name" value="HAD_like"/>
    <property type="match status" value="1"/>
</dbReference>
<gene>
    <name evidence="5" type="ORF">LEN_3913</name>
</gene>
<dbReference type="GO" id="GO:0008967">
    <property type="term" value="F:phosphoglycolate phosphatase activity"/>
    <property type="evidence" value="ECO:0007669"/>
    <property type="project" value="UniProtKB-EC"/>
</dbReference>
<dbReference type="InterPro" id="IPR036412">
    <property type="entry name" value="HAD-like_sf"/>
</dbReference>
<dbReference type="InterPro" id="IPR000836">
    <property type="entry name" value="PRTase_dom"/>
</dbReference>
<protein>
    <recommendedName>
        <fullName evidence="4">phosphoglycolate phosphatase</fullName>
        <ecNumber evidence="4">3.1.3.18</ecNumber>
    </recommendedName>
</protein>
<dbReference type="EC" id="3.1.3.18" evidence="4"/>
<evidence type="ECO:0000313" key="5">
    <source>
        <dbReference type="EMBL" id="BAV99400.1"/>
    </source>
</evidence>
<dbReference type="AlphaFoldDB" id="A0AAU9ARD6"/>